<sequence length="630" mass="65970">MLLTTVFAALVASAAAASDKRRFAVLRHYGKGPLTTCRADPIINPGTASGHVHTVMGASNFGLNSTGEDLVNSRCTTAKPKADMSAYWFPTLYFHDPIDGHFEPVKFFYMNVYYFFDATNDDVKAFPLGLQMISGDATLRSAPVKSGDSNLDPSDGPVQPAQWTCPRGNMDPPSWPAGSDGSMAGIQDTNNKGSGIGFPFQDCDGYASPLRMDLHFPSCYNPAAGLTNYKANMAFPSDAGNGKHDCPKGWIHTPHIFYEVYWDTHALKDRFQNMIGKESPFVLANGDTTGYSIHGDFLSGWNEKALQQIIDSECDAGHAGIHSCPGLQGGVNDDSTSCNIECPIKEQVDGKLTQLPGNNKLAGWKYGAGSGGAGGGGGGGGAAPTMATPSPKPPASTSQVANPAPPASSSKAAPPPAPPAESNTVMPDPGDYAGNTKPAPTPVSVTGSFSTTKPVEDSPEPTPANGGAQTTTVWETATVWATKTVYGKPGSAAPTKGAAPSSDGKAVAGYKYAGCFKDANERILSGEIRPNLGRISNTLCVTYCASKGWAVAGTEYGGQCYCGNALKKVEKIADSECSMKCEGAAGESCGGGWALSVYTKTGAVPGAAQKRHLHNHLHNHRRSGPSLRRR</sequence>
<feature type="compositionally biased region" description="Polar residues" evidence="1">
    <location>
        <begin position="443"/>
        <end position="453"/>
    </location>
</feature>
<reference evidence="4" key="2">
    <citation type="submission" date="2023-06" db="EMBL/GenBank/DDBJ databases">
        <authorList>
            <consortium name="Lawrence Berkeley National Laboratory"/>
            <person name="Haridas S."/>
            <person name="Hensen N."/>
            <person name="Bonometti L."/>
            <person name="Westerberg I."/>
            <person name="Brannstrom I.O."/>
            <person name="Guillou S."/>
            <person name="Cros-Aarteil S."/>
            <person name="Calhoun S."/>
            <person name="Kuo A."/>
            <person name="Mondo S."/>
            <person name="Pangilinan J."/>
            <person name="Riley R."/>
            <person name="Labutti K."/>
            <person name="Andreopoulos B."/>
            <person name="Lipzen A."/>
            <person name="Chen C."/>
            <person name="Yanf M."/>
            <person name="Daum C."/>
            <person name="Ng V."/>
            <person name="Clum A."/>
            <person name="Steindorff A."/>
            <person name="Ohm R."/>
            <person name="Martin F."/>
            <person name="Silar P."/>
            <person name="Natvig D."/>
            <person name="Lalanne C."/>
            <person name="Gautier V."/>
            <person name="Ament-Velasquez S.L."/>
            <person name="Kruys A."/>
            <person name="Hutchinson M.I."/>
            <person name="Powell A.J."/>
            <person name="Barry K."/>
            <person name="Miller A.N."/>
            <person name="Grigoriev I.V."/>
            <person name="Debuchy R."/>
            <person name="Gladieux P."/>
            <person name="Thoren M.H."/>
            <person name="Johannesson H."/>
        </authorList>
    </citation>
    <scope>NUCLEOTIDE SEQUENCE</scope>
    <source>
        <strain evidence="4">CBS 118394</strain>
    </source>
</reference>
<feature type="region of interest" description="Disordered" evidence="1">
    <location>
        <begin position="373"/>
        <end position="472"/>
    </location>
</feature>
<feature type="domain" description="WSC" evidence="3">
    <location>
        <begin position="509"/>
        <end position="601"/>
    </location>
</feature>
<dbReference type="PANTHER" id="PTHR43662">
    <property type="match status" value="1"/>
</dbReference>
<feature type="compositionally biased region" description="Gly residues" evidence="1">
    <location>
        <begin position="373"/>
        <end position="382"/>
    </location>
</feature>
<comment type="caution">
    <text evidence="4">The sequence shown here is derived from an EMBL/GenBank/DDBJ whole genome shotgun (WGS) entry which is preliminary data.</text>
</comment>
<organism evidence="4 5">
    <name type="scientific">Apodospora peruviana</name>
    <dbReference type="NCBI Taxonomy" id="516989"/>
    <lineage>
        <taxon>Eukaryota</taxon>
        <taxon>Fungi</taxon>
        <taxon>Dikarya</taxon>
        <taxon>Ascomycota</taxon>
        <taxon>Pezizomycotina</taxon>
        <taxon>Sordariomycetes</taxon>
        <taxon>Sordariomycetidae</taxon>
        <taxon>Sordariales</taxon>
        <taxon>Lasiosphaeriaceae</taxon>
        <taxon>Apodospora</taxon>
    </lineage>
</organism>
<dbReference type="InterPro" id="IPR018535">
    <property type="entry name" value="DUF1996"/>
</dbReference>
<evidence type="ECO:0000313" key="5">
    <source>
        <dbReference type="Proteomes" id="UP001283341"/>
    </source>
</evidence>
<dbReference type="AlphaFoldDB" id="A0AAE0ICN5"/>
<dbReference type="Proteomes" id="UP001283341">
    <property type="component" value="Unassembled WGS sequence"/>
</dbReference>
<accession>A0AAE0ICN5</accession>
<feature type="chain" id="PRO_5042255344" description="WSC domain-containing protein" evidence="2">
    <location>
        <begin position="17"/>
        <end position="630"/>
    </location>
</feature>
<dbReference type="PROSITE" id="PS51212">
    <property type="entry name" value="WSC"/>
    <property type="match status" value="1"/>
</dbReference>
<dbReference type="SMART" id="SM00321">
    <property type="entry name" value="WSC"/>
    <property type="match status" value="1"/>
</dbReference>
<evidence type="ECO:0000256" key="1">
    <source>
        <dbReference type="SAM" id="MobiDB-lite"/>
    </source>
</evidence>
<evidence type="ECO:0000259" key="3">
    <source>
        <dbReference type="PROSITE" id="PS51212"/>
    </source>
</evidence>
<reference evidence="4" key="1">
    <citation type="journal article" date="2023" name="Mol. Phylogenet. Evol.">
        <title>Genome-scale phylogeny and comparative genomics of the fungal order Sordariales.</title>
        <authorList>
            <person name="Hensen N."/>
            <person name="Bonometti L."/>
            <person name="Westerberg I."/>
            <person name="Brannstrom I.O."/>
            <person name="Guillou S."/>
            <person name="Cros-Aarteil S."/>
            <person name="Calhoun S."/>
            <person name="Haridas S."/>
            <person name="Kuo A."/>
            <person name="Mondo S."/>
            <person name="Pangilinan J."/>
            <person name="Riley R."/>
            <person name="LaButti K."/>
            <person name="Andreopoulos B."/>
            <person name="Lipzen A."/>
            <person name="Chen C."/>
            <person name="Yan M."/>
            <person name="Daum C."/>
            <person name="Ng V."/>
            <person name="Clum A."/>
            <person name="Steindorff A."/>
            <person name="Ohm R.A."/>
            <person name="Martin F."/>
            <person name="Silar P."/>
            <person name="Natvig D.O."/>
            <person name="Lalanne C."/>
            <person name="Gautier V."/>
            <person name="Ament-Velasquez S.L."/>
            <person name="Kruys A."/>
            <person name="Hutchinson M.I."/>
            <person name="Powell A.J."/>
            <person name="Barry K."/>
            <person name="Miller A.N."/>
            <person name="Grigoriev I.V."/>
            <person name="Debuchy R."/>
            <person name="Gladieux P."/>
            <person name="Hiltunen Thoren M."/>
            <person name="Johannesson H."/>
        </authorList>
    </citation>
    <scope>NUCLEOTIDE SEQUENCE</scope>
    <source>
        <strain evidence="4">CBS 118394</strain>
    </source>
</reference>
<keyword evidence="2" id="KW-0732">Signal</keyword>
<proteinExistence type="predicted"/>
<gene>
    <name evidence="4" type="ORF">B0H66DRAFT_197601</name>
</gene>
<keyword evidence="5" id="KW-1185">Reference proteome</keyword>
<evidence type="ECO:0000313" key="4">
    <source>
        <dbReference type="EMBL" id="KAK3322287.1"/>
    </source>
</evidence>
<protein>
    <recommendedName>
        <fullName evidence="3">WSC domain-containing protein</fullName>
    </recommendedName>
</protein>
<dbReference type="PANTHER" id="PTHR43662:SF11">
    <property type="entry name" value="WSC DOMAIN-CONTAINING PROTEIN"/>
    <property type="match status" value="1"/>
</dbReference>
<feature type="signal peptide" evidence="2">
    <location>
        <begin position="1"/>
        <end position="16"/>
    </location>
</feature>
<dbReference type="EMBL" id="JAUEDM010000003">
    <property type="protein sequence ID" value="KAK3322287.1"/>
    <property type="molecule type" value="Genomic_DNA"/>
</dbReference>
<evidence type="ECO:0000256" key="2">
    <source>
        <dbReference type="SAM" id="SignalP"/>
    </source>
</evidence>
<dbReference type="Pfam" id="PF01822">
    <property type="entry name" value="WSC"/>
    <property type="match status" value="1"/>
</dbReference>
<dbReference type="Pfam" id="PF09362">
    <property type="entry name" value="DUF1996"/>
    <property type="match status" value="1"/>
</dbReference>
<dbReference type="InterPro" id="IPR002889">
    <property type="entry name" value="WSC_carb-bd"/>
</dbReference>
<name>A0AAE0ICN5_9PEZI</name>